<protein>
    <recommendedName>
        <fullName evidence="2">YaeQ protein</fullName>
    </recommendedName>
</protein>
<sequence>SARTKNSGNLAISQIIIKDSHIIDKLIARQMQLNCTIQDGTIWLTDSTETLTITTQPLQ</sequence>
<gene>
    <name evidence="1" type="ORF">MNBD_GAMMA17-1120</name>
</gene>
<organism evidence="1">
    <name type="scientific">hydrothermal vent metagenome</name>
    <dbReference type="NCBI Taxonomy" id="652676"/>
    <lineage>
        <taxon>unclassified sequences</taxon>
        <taxon>metagenomes</taxon>
        <taxon>ecological metagenomes</taxon>
    </lineage>
</organism>
<dbReference type="Pfam" id="PF07152">
    <property type="entry name" value="YaeQ"/>
    <property type="match status" value="1"/>
</dbReference>
<dbReference type="EMBL" id="UOFQ01000056">
    <property type="protein sequence ID" value="VAW87030.1"/>
    <property type="molecule type" value="Genomic_DNA"/>
</dbReference>
<reference evidence="1" key="1">
    <citation type="submission" date="2018-06" db="EMBL/GenBank/DDBJ databases">
        <authorList>
            <person name="Zhirakovskaya E."/>
        </authorList>
    </citation>
    <scope>NUCLEOTIDE SEQUENCE</scope>
</reference>
<dbReference type="InterPro" id="IPR038590">
    <property type="entry name" value="YaeQ_sf"/>
</dbReference>
<accession>A0A3B0ZDG3</accession>
<dbReference type="Gene3D" id="3.10.640.10">
    <property type="entry name" value="Restriction endonuclease-like alpha-beta roll domain"/>
    <property type="match status" value="1"/>
</dbReference>
<name>A0A3B0ZDG3_9ZZZZ</name>
<evidence type="ECO:0008006" key="2">
    <source>
        <dbReference type="Google" id="ProtNLM"/>
    </source>
</evidence>
<evidence type="ECO:0000313" key="1">
    <source>
        <dbReference type="EMBL" id="VAW87030.1"/>
    </source>
</evidence>
<dbReference type="InterPro" id="IPR009822">
    <property type="entry name" value="YaeQ"/>
</dbReference>
<dbReference type="AlphaFoldDB" id="A0A3B0ZDG3"/>
<dbReference type="SUPFAM" id="SSF52980">
    <property type="entry name" value="Restriction endonuclease-like"/>
    <property type="match status" value="1"/>
</dbReference>
<dbReference type="InterPro" id="IPR011335">
    <property type="entry name" value="Restrct_endonuc-II-like"/>
</dbReference>
<proteinExistence type="predicted"/>
<feature type="non-terminal residue" evidence="1">
    <location>
        <position position="1"/>
    </location>
</feature>